<dbReference type="OrthoDB" id="244285at2"/>
<organism evidence="2 3">
    <name type="scientific">Pseudonocardia sulfidoxydans NBRC 16205</name>
    <dbReference type="NCBI Taxonomy" id="1223511"/>
    <lineage>
        <taxon>Bacteria</taxon>
        <taxon>Bacillati</taxon>
        <taxon>Actinomycetota</taxon>
        <taxon>Actinomycetes</taxon>
        <taxon>Pseudonocardiales</taxon>
        <taxon>Pseudonocardiaceae</taxon>
        <taxon>Pseudonocardia</taxon>
    </lineage>
</organism>
<dbReference type="GO" id="GO:0008270">
    <property type="term" value="F:zinc ion binding"/>
    <property type="evidence" value="ECO:0007669"/>
    <property type="project" value="InterPro"/>
</dbReference>
<dbReference type="Proteomes" id="UP000321685">
    <property type="component" value="Unassembled WGS sequence"/>
</dbReference>
<dbReference type="Pfam" id="PF01717">
    <property type="entry name" value="Meth_synt_2"/>
    <property type="match status" value="1"/>
</dbReference>
<comment type="caution">
    <text evidence="2">The sequence shown here is derived from an EMBL/GenBank/DDBJ whole genome shotgun (WGS) entry which is preliminary data.</text>
</comment>
<gene>
    <name evidence="2" type="ORF">PSU4_38170</name>
</gene>
<evidence type="ECO:0000313" key="2">
    <source>
        <dbReference type="EMBL" id="GEL24863.1"/>
    </source>
</evidence>
<dbReference type="PANTHER" id="PTHR43844:SF2">
    <property type="entry name" value="SYNTHASE, VITAMIN-B12 INDEPENDENT, PUTATIVE (AFU_ORTHOLOGUE AFUA_3G12060)-RELATED"/>
    <property type="match status" value="1"/>
</dbReference>
<protein>
    <submittedName>
        <fullName evidence="2">Methionine synthase</fullName>
    </submittedName>
</protein>
<evidence type="ECO:0000313" key="3">
    <source>
        <dbReference type="Proteomes" id="UP000321685"/>
    </source>
</evidence>
<dbReference type="Gene3D" id="3.20.20.210">
    <property type="match status" value="1"/>
</dbReference>
<dbReference type="SUPFAM" id="SSF51726">
    <property type="entry name" value="UROD/MetE-like"/>
    <property type="match status" value="1"/>
</dbReference>
<dbReference type="GO" id="GO:0003871">
    <property type="term" value="F:5-methyltetrahydropteroyltriglutamate-homocysteine S-methyltransferase activity"/>
    <property type="evidence" value="ECO:0007669"/>
    <property type="project" value="InterPro"/>
</dbReference>
<dbReference type="RefSeq" id="WP_147110164.1">
    <property type="nucleotide sequence ID" value="NZ_BJVJ01000041.1"/>
</dbReference>
<accession>A0A511DKQ0</accession>
<proteinExistence type="predicted"/>
<sequence length="381" mass="40676">MFNDDRILTTHTGSLPRPDDLTAMVYDQIDGKPVDVEALGARIDEAVAGAVAQQREAGIDIVSDGEMAKPGFMNYAASRLTGFSGVADPFALLDMDDAPELLVAQYGGEAGAHIRLPTCTGDVTYVGHDAVAADIARFTAVLGDSGAAAGFLPAISPGCVALFTPDEHYGDYETYLFAVADAMREEYKAIVDAGLMLQIDSPDVPGGKHFSTWSTYVADKGFAAHVDLHLAALARALDGLPADRVRLHMCWGNYAGPHLMDVALEEVLVPALALPVGSISFEGANPAHEHEWELFERIALPDDKVISPGVIDTKTNVVERPELVAQRIERYAGLVGRERVQPSTDCGFGTFVGFGPVLPKVSWLKLRSLGAGAELASSRLW</sequence>
<dbReference type="AlphaFoldDB" id="A0A511DKQ0"/>
<dbReference type="GO" id="GO:0009086">
    <property type="term" value="P:methionine biosynthetic process"/>
    <property type="evidence" value="ECO:0007669"/>
    <property type="project" value="InterPro"/>
</dbReference>
<reference evidence="2 3" key="1">
    <citation type="submission" date="2019-07" db="EMBL/GenBank/DDBJ databases">
        <title>Whole genome shotgun sequence of Pseudonocardia sulfidoxydans NBRC 16205.</title>
        <authorList>
            <person name="Hosoyama A."/>
            <person name="Uohara A."/>
            <person name="Ohji S."/>
            <person name="Ichikawa N."/>
        </authorList>
    </citation>
    <scope>NUCLEOTIDE SEQUENCE [LARGE SCALE GENOMIC DNA]</scope>
    <source>
        <strain evidence="2 3">NBRC 16205</strain>
    </source>
</reference>
<dbReference type="InterPro" id="IPR038071">
    <property type="entry name" value="UROD/MetE-like_sf"/>
</dbReference>
<dbReference type="PANTHER" id="PTHR43844">
    <property type="entry name" value="METHIONINE SYNTHASE"/>
    <property type="match status" value="1"/>
</dbReference>
<evidence type="ECO:0000259" key="1">
    <source>
        <dbReference type="Pfam" id="PF01717"/>
    </source>
</evidence>
<feature type="domain" description="Cobalamin-independent methionine synthase MetE C-terminal/archaeal" evidence="1">
    <location>
        <begin position="173"/>
        <end position="350"/>
    </location>
</feature>
<dbReference type="InterPro" id="IPR002629">
    <property type="entry name" value="Met_Synth_C/arc"/>
</dbReference>
<name>A0A511DKQ0_9PSEU</name>
<dbReference type="CDD" id="cd03311">
    <property type="entry name" value="CIMS_C_terminal_like"/>
    <property type="match status" value="1"/>
</dbReference>
<keyword evidence="3" id="KW-1185">Reference proteome</keyword>
<dbReference type="EMBL" id="BJVJ01000041">
    <property type="protein sequence ID" value="GEL24863.1"/>
    <property type="molecule type" value="Genomic_DNA"/>
</dbReference>